<accession>A0A9P5YHP1</accession>
<keyword evidence="1" id="KW-0472">Membrane</keyword>
<evidence type="ECO:0000313" key="2">
    <source>
        <dbReference type="EMBL" id="KAF9469474.1"/>
    </source>
</evidence>
<feature type="transmembrane region" description="Helical" evidence="1">
    <location>
        <begin position="71"/>
        <end position="88"/>
    </location>
</feature>
<feature type="transmembrane region" description="Helical" evidence="1">
    <location>
        <begin position="143"/>
        <end position="163"/>
    </location>
</feature>
<evidence type="ECO:0000256" key="1">
    <source>
        <dbReference type="SAM" id="Phobius"/>
    </source>
</evidence>
<dbReference type="AlphaFoldDB" id="A0A9P5YHP1"/>
<comment type="caution">
    <text evidence="2">The sequence shown here is derived from an EMBL/GenBank/DDBJ whole genome shotgun (WGS) entry which is preliminary data.</text>
</comment>
<keyword evidence="1" id="KW-1133">Transmembrane helix</keyword>
<gene>
    <name evidence="2" type="ORF">BDZ94DRAFT_1231146</name>
</gene>
<dbReference type="Proteomes" id="UP000807353">
    <property type="component" value="Unassembled WGS sequence"/>
</dbReference>
<keyword evidence="3" id="KW-1185">Reference proteome</keyword>
<dbReference type="OrthoDB" id="2744793at2759"/>
<evidence type="ECO:0000313" key="3">
    <source>
        <dbReference type="Proteomes" id="UP000807353"/>
    </source>
</evidence>
<protein>
    <submittedName>
        <fullName evidence="2">Uncharacterized protein</fullName>
    </submittedName>
</protein>
<keyword evidence="1" id="KW-0812">Transmembrane</keyword>
<feature type="transmembrane region" description="Helical" evidence="1">
    <location>
        <begin position="20"/>
        <end position="37"/>
    </location>
</feature>
<name>A0A9P5YHP1_9AGAR</name>
<organism evidence="2 3">
    <name type="scientific">Collybia nuda</name>
    <dbReference type="NCBI Taxonomy" id="64659"/>
    <lineage>
        <taxon>Eukaryota</taxon>
        <taxon>Fungi</taxon>
        <taxon>Dikarya</taxon>
        <taxon>Basidiomycota</taxon>
        <taxon>Agaricomycotina</taxon>
        <taxon>Agaricomycetes</taxon>
        <taxon>Agaricomycetidae</taxon>
        <taxon>Agaricales</taxon>
        <taxon>Tricholomatineae</taxon>
        <taxon>Clitocybaceae</taxon>
        <taxon>Collybia</taxon>
    </lineage>
</organism>
<feature type="transmembrane region" description="Helical" evidence="1">
    <location>
        <begin position="109"/>
        <end position="131"/>
    </location>
</feature>
<proteinExistence type="predicted"/>
<sequence length="203" mass="22570">MQDQNSITRNYSRVKQTNQLQRWMFLASTVTFLLATVHEVVELAVSSDPAIIFVAEFICIGPIATGSGLATTLYATSVGTLLIGYIYWIHRRDMVENLGKHRQTQAEGILYLVVESGVVYAVSFVLGFVPSNDGTPRSYATDAFQMAYLEFYAIYPTAVIALVNDRRTFDCMTQTNITLSTINYNTVRRGRLRCQGPSGSGRA</sequence>
<reference evidence="2" key="1">
    <citation type="submission" date="2020-11" db="EMBL/GenBank/DDBJ databases">
        <authorList>
            <consortium name="DOE Joint Genome Institute"/>
            <person name="Ahrendt S."/>
            <person name="Riley R."/>
            <person name="Andreopoulos W."/>
            <person name="Labutti K."/>
            <person name="Pangilinan J."/>
            <person name="Ruiz-Duenas F.J."/>
            <person name="Barrasa J.M."/>
            <person name="Sanchez-Garcia M."/>
            <person name="Camarero S."/>
            <person name="Miyauchi S."/>
            <person name="Serrano A."/>
            <person name="Linde D."/>
            <person name="Babiker R."/>
            <person name="Drula E."/>
            <person name="Ayuso-Fernandez I."/>
            <person name="Pacheco R."/>
            <person name="Padilla G."/>
            <person name="Ferreira P."/>
            <person name="Barriuso J."/>
            <person name="Kellner H."/>
            <person name="Castanera R."/>
            <person name="Alfaro M."/>
            <person name="Ramirez L."/>
            <person name="Pisabarro A.G."/>
            <person name="Kuo A."/>
            <person name="Tritt A."/>
            <person name="Lipzen A."/>
            <person name="He G."/>
            <person name="Yan M."/>
            <person name="Ng V."/>
            <person name="Cullen D."/>
            <person name="Martin F."/>
            <person name="Rosso M.-N."/>
            <person name="Henrissat B."/>
            <person name="Hibbett D."/>
            <person name="Martinez A.T."/>
            <person name="Grigoriev I.V."/>
        </authorList>
    </citation>
    <scope>NUCLEOTIDE SEQUENCE</scope>
    <source>
        <strain evidence="2">CBS 247.69</strain>
    </source>
</reference>
<dbReference type="EMBL" id="MU150229">
    <property type="protein sequence ID" value="KAF9469474.1"/>
    <property type="molecule type" value="Genomic_DNA"/>
</dbReference>